<keyword evidence="9" id="KW-1185">Reference proteome</keyword>
<dbReference type="EMBL" id="JAOPGA020000783">
    <property type="protein sequence ID" value="KAL0481667.1"/>
    <property type="molecule type" value="Genomic_DNA"/>
</dbReference>
<dbReference type="AlphaFoldDB" id="A0AAW2YW14"/>
<name>A0AAW2YW14_9EUKA</name>
<feature type="binding site" evidence="7">
    <location>
        <position position="107"/>
    </location>
    <ligand>
        <name>S-adenosyl-L-methionine</name>
        <dbReference type="ChEBI" id="CHEBI:59789"/>
    </ligand>
</feature>
<dbReference type="Gene3D" id="3.40.50.150">
    <property type="entry name" value="Vaccinia Virus protein VP39"/>
    <property type="match status" value="1"/>
</dbReference>
<keyword evidence="5 6" id="KW-0949">S-adenosyl-L-methionine</keyword>
<dbReference type="PANTHER" id="PTHR13600">
    <property type="entry name" value="LEUCINE CARBOXYL METHYLTRANSFERASE"/>
    <property type="match status" value="1"/>
</dbReference>
<proteinExistence type="inferred from homology"/>
<evidence type="ECO:0000256" key="1">
    <source>
        <dbReference type="ARBA" id="ARBA00000724"/>
    </source>
</evidence>
<dbReference type="InterPro" id="IPR029063">
    <property type="entry name" value="SAM-dependent_MTases_sf"/>
</dbReference>
<evidence type="ECO:0000313" key="9">
    <source>
        <dbReference type="Proteomes" id="UP001431209"/>
    </source>
</evidence>
<protein>
    <recommendedName>
        <fullName evidence="6">Leucine carboxyl methyltransferase 1</fullName>
        <ecNumber evidence="6">2.1.1.233</ecNumber>
    </recommendedName>
</protein>
<dbReference type="GO" id="GO:0032259">
    <property type="term" value="P:methylation"/>
    <property type="evidence" value="ECO:0007669"/>
    <property type="project" value="UniProtKB-KW"/>
</dbReference>
<gene>
    <name evidence="8" type="ORF">AKO1_012556</name>
</gene>
<reference evidence="8 9" key="1">
    <citation type="submission" date="2024-03" db="EMBL/GenBank/DDBJ databases">
        <title>The Acrasis kona genome and developmental transcriptomes reveal deep origins of eukaryotic multicellular pathways.</title>
        <authorList>
            <person name="Sheikh S."/>
            <person name="Fu C.-J."/>
            <person name="Brown M.W."/>
            <person name="Baldauf S.L."/>
        </authorList>
    </citation>
    <scope>NUCLEOTIDE SEQUENCE [LARGE SCALE GENOMIC DNA]</scope>
    <source>
        <strain evidence="8 9">ATCC MYA-3509</strain>
    </source>
</reference>
<evidence type="ECO:0000256" key="2">
    <source>
        <dbReference type="ARBA" id="ARBA00010703"/>
    </source>
</evidence>
<feature type="binding site" evidence="7">
    <location>
        <begin position="80"/>
        <end position="81"/>
    </location>
    <ligand>
        <name>S-adenosyl-L-methionine</name>
        <dbReference type="ChEBI" id="CHEBI:59789"/>
    </ligand>
</feature>
<comment type="function">
    <text evidence="6">Methylates the carboxyl group of the C-terminal leucine residue of protein phosphatase 2A catalytic subunits to form alpha-leucine ester residues.</text>
</comment>
<dbReference type="PIRSF" id="PIRSF016305">
    <property type="entry name" value="LCM_mtfrase"/>
    <property type="match status" value="1"/>
</dbReference>
<comment type="caution">
    <text evidence="8">The sequence shown here is derived from an EMBL/GenBank/DDBJ whole genome shotgun (WGS) entry which is preliminary data.</text>
</comment>
<sequence>MLLNHRQETVLAFDTTYWNLIKEVGKTHSLLFIETDFLNVVAQKSKIIQTQESLRSSLTNAKYHQDGSIHSDCYYLLPIDLRSKDALQNVLIHTKIDKRVPTLFLSECVLVYMEPEYSSEIIKYSSTFLRPFFVLYEQIIPNDNYGRVMVENLNDRGCGLKSIHEYPDLSSQRYRFLQRGYSYASANDLYDLYTHYVDQDVKRRIERIEWFDEFEEWVMILRHYCIVVAFGMEDGQEPVDDLKQFVEKWQFKHK</sequence>
<keyword evidence="4 6" id="KW-0808">Transferase</keyword>
<dbReference type="EC" id="2.1.1.233" evidence="6"/>
<accession>A0AAW2YW14</accession>
<evidence type="ECO:0000256" key="4">
    <source>
        <dbReference type="ARBA" id="ARBA00022679"/>
    </source>
</evidence>
<dbReference type="GO" id="GO:0018423">
    <property type="term" value="F:protein C-terminal leucine carboxyl O-methyltransferase activity"/>
    <property type="evidence" value="ECO:0007669"/>
    <property type="project" value="UniProtKB-EC"/>
</dbReference>
<comment type="similarity">
    <text evidence="2 6">Belongs to the methyltransferase superfamily. LCMT family.</text>
</comment>
<evidence type="ECO:0000256" key="7">
    <source>
        <dbReference type="PIRSR" id="PIRSR016305-1"/>
    </source>
</evidence>
<dbReference type="Proteomes" id="UP001431209">
    <property type="component" value="Unassembled WGS sequence"/>
</dbReference>
<keyword evidence="3 6" id="KW-0489">Methyltransferase</keyword>
<comment type="catalytic activity">
    <reaction evidence="1 6">
        <text>[phosphatase 2A protein]-C-terminal L-leucine + S-adenosyl-L-methionine = [phosphatase 2A protein]-C-terminal L-leucine methyl ester + S-adenosyl-L-homocysteine</text>
        <dbReference type="Rhea" id="RHEA:48544"/>
        <dbReference type="Rhea" id="RHEA-COMP:12134"/>
        <dbReference type="Rhea" id="RHEA-COMP:12135"/>
        <dbReference type="ChEBI" id="CHEBI:57856"/>
        <dbReference type="ChEBI" id="CHEBI:59789"/>
        <dbReference type="ChEBI" id="CHEBI:90516"/>
        <dbReference type="ChEBI" id="CHEBI:90517"/>
        <dbReference type="EC" id="2.1.1.233"/>
    </reaction>
</comment>
<dbReference type="Pfam" id="PF04072">
    <property type="entry name" value="LCM"/>
    <property type="match status" value="1"/>
</dbReference>
<dbReference type="PANTHER" id="PTHR13600:SF21">
    <property type="entry name" value="LEUCINE CARBOXYL METHYLTRANSFERASE 1"/>
    <property type="match status" value="1"/>
</dbReference>
<dbReference type="SUPFAM" id="SSF53335">
    <property type="entry name" value="S-adenosyl-L-methionine-dependent methyltransferases"/>
    <property type="match status" value="1"/>
</dbReference>
<evidence type="ECO:0000256" key="6">
    <source>
        <dbReference type="PIRNR" id="PIRNR016305"/>
    </source>
</evidence>
<evidence type="ECO:0000313" key="8">
    <source>
        <dbReference type="EMBL" id="KAL0481667.1"/>
    </source>
</evidence>
<evidence type="ECO:0000256" key="5">
    <source>
        <dbReference type="ARBA" id="ARBA00022691"/>
    </source>
</evidence>
<organism evidence="8 9">
    <name type="scientific">Acrasis kona</name>
    <dbReference type="NCBI Taxonomy" id="1008807"/>
    <lineage>
        <taxon>Eukaryota</taxon>
        <taxon>Discoba</taxon>
        <taxon>Heterolobosea</taxon>
        <taxon>Tetramitia</taxon>
        <taxon>Eutetramitia</taxon>
        <taxon>Acrasidae</taxon>
        <taxon>Acrasis</taxon>
    </lineage>
</organism>
<evidence type="ECO:0000256" key="3">
    <source>
        <dbReference type="ARBA" id="ARBA00022603"/>
    </source>
</evidence>
<dbReference type="InterPro" id="IPR016651">
    <property type="entry name" value="LCMT1"/>
</dbReference>
<dbReference type="InterPro" id="IPR007213">
    <property type="entry name" value="Ppm1/Ppm2/Tcmp"/>
</dbReference>